<reference evidence="1" key="1">
    <citation type="submission" date="2022-11" db="EMBL/GenBank/DDBJ databases">
        <title>Centuries of genome instability and evolution in soft-shell clam transmissible cancer (bioRxiv).</title>
        <authorList>
            <person name="Hart S.F.M."/>
            <person name="Yonemitsu M.A."/>
            <person name="Giersch R.M."/>
            <person name="Beal B.F."/>
            <person name="Arriagada G."/>
            <person name="Davis B.W."/>
            <person name="Ostrander E.A."/>
            <person name="Goff S.P."/>
            <person name="Metzger M.J."/>
        </authorList>
    </citation>
    <scope>NUCLEOTIDE SEQUENCE</scope>
    <source>
        <strain evidence="1">MELC-2E11</strain>
        <tissue evidence="1">Siphon/mantle</tissue>
    </source>
</reference>
<accession>A0ABY7EMF8</accession>
<evidence type="ECO:0000313" key="1">
    <source>
        <dbReference type="EMBL" id="WAR10289.1"/>
    </source>
</evidence>
<dbReference type="EMBL" id="CP111018">
    <property type="protein sequence ID" value="WAR10289.1"/>
    <property type="molecule type" value="Genomic_DNA"/>
</dbReference>
<keyword evidence="2" id="KW-1185">Reference proteome</keyword>
<gene>
    <name evidence="1" type="ORF">MAR_035365</name>
</gene>
<name>A0ABY7EMF8_MYAAR</name>
<protein>
    <submittedName>
        <fullName evidence="1">Uncharacterized protein</fullName>
    </submittedName>
</protein>
<dbReference type="Proteomes" id="UP001164746">
    <property type="component" value="Chromosome 7"/>
</dbReference>
<sequence>MFGVGDVAFGTSNAHIYTRVSLACAHRQAAVVVWMDGKVRRVLQPMFCYLYYAVRRVLQPMLCYLYYAVRRVLQPMLYYLYYAVRRVLQPMFCYLYYAVRLRRVLQPMLCYLYYAVRRVLQPMLCYLYYAVRRVLQPMLCYLYYAVRRVLQPMLCYLYYAVRRCAVCYIQCYVTFITQCAVCYNQCYVTFITQCAVCYNQCYVTFITQCAVCFNQCYVTFITQCAVCFNQCYVTFITHVPCATSNAPIWSNQDNFNYVNFKLSAIFEPMSTIYQSETYVSTSGFGIVSGNAHIVHRKVNKDQSGKPFIAYNHTFSCSDVSNTNPSSGFNCTLSQKDYIYSIEHGDNFTVTFNVKSGGFRNLRNINTNRFYNTNVYDGHTVSDTVEFKFDFVAPKHCSEPDSGRTCRSGEEPIRLNDDLTKNPITPRWSGWFDTLSGLLEYRLEAYLLEPNIHDELIELNPLSPVFTYTENNTNNVEFPTFTPPRSGMFSVLLTAVDMASNTKIARRLVLFDDSSEITITKPGLLTKMPNPEDVEQIVVGDGGLYIVSAIKETGYLWQTSSNDSKSQIEINWANHFKNKVHDEGKLLNKVLPYPTQFQDLEDDGILRSKKYVAIDDNEGDRTLKAIPSKHGLVKFELSRVYTDDKEIPTKWEPIPLEESYVIFEKLNDGSHVRVWLRATDVMNNTAVDYTEVHIDNTPPRFLDEHLEMNIKNGTYTYASRVTFQASDDGSGVHKLQMTFYVGNSSIPKKVYNVSANKNDTAGICEKDPSCNCVLDVCYRAQQMIEFDNCWFLVPKEDLNKSATLQVTTYNQALLSRKFNL</sequence>
<proteinExistence type="predicted"/>
<organism evidence="1 2">
    <name type="scientific">Mya arenaria</name>
    <name type="common">Soft-shell clam</name>
    <dbReference type="NCBI Taxonomy" id="6604"/>
    <lineage>
        <taxon>Eukaryota</taxon>
        <taxon>Metazoa</taxon>
        <taxon>Spiralia</taxon>
        <taxon>Lophotrochozoa</taxon>
        <taxon>Mollusca</taxon>
        <taxon>Bivalvia</taxon>
        <taxon>Autobranchia</taxon>
        <taxon>Heteroconchia</taxon>
        <taxon>Euheterodonta</taxon>
        <taxon>Imparidentia</taxon>
        <taxon>Neoheterodontei</taxon>
        <taxon>Myida</taxon>
        <taxon>Myoidea</taxon>
        <taxon>Myidae</taxon>
        <taxon>Mya</taxon>
    </lineage>
</organism>
<feature type="non-terminal residue" evidence="1">
    <location>
        <position position="1"/>
    </location>
</feature>
<evidence type="ECO:0000313" key="2">
    <source>
        <dbReference type="Proteomes" id="UP001164746"/>
    </source>
</evidence>